<dbReference type="Pfam" id="PF00172">
    <property type="entry name" value="Zn_clus"/>
    <property type="match status" value="1"/>
</dbReference>
<dbReference type="SMART" id="SM00066">
    <property type="entry name" value="GAL4"/>
    <property type="match status" value="1"/>
</dbReference>
<keyword evidence="12" id="KW-1185">Reference proteome</keyword>
<evidence type="ECO:0000256" key="1">
    <source>
        <dbReference type="ARBA" id="ARBA00004123"/>
    </source>
</evidence>
<dbReference type="OrthoDB" id="3364175at2759"/>
<dbReference type="InterPro" id="IPR036864">
    <property type="entry name" value="Zn2-C6_fun-type_DNA-bd_sf"/>
</dbReference>
<evidence type="ECO:0000256" key="4">
    <source>
        <dbReference type="ARBA" id="ARBA00023015"/>
    </source>
</evidence>
<dbReference type="Gene3D" id="4.10.240.10">
    <property type="entry name" value="Zn(2)-C6 fungal-type DNA-binding domain"/>
    <property type="match status" value="1"/>
</dbReference>
<dbReference type="SUPFAM" id="SSF57701">
    <property type="entry name" value="Zn2/Cys6 DNA-binding domain"/>
    <property type="match status" value="1"/>
</dbReference>
<dbReference type="STRING" id="630390.A0A180GPC0"/>
<dbReference type="CDD" id="cd12148">
    <property type="entry name" value="fungal_TF_MHR"/>
    <property type="match status" value="1"/>
</dbReference>
<keyword evidence="6" id="KW-0804">Transcription</keyword>
<feature type="domain" description="Zn(2)-C6 fungal-type" evidence="9">
    <location>
        <begin position="24"/>
        <end position="54"/>
    </location>
</feature>
<evidence type="ECO:0000313" key="10">
    <source>
        <dbReference type="EMBL" id="OAV94298.1"/>
    </source>
</evidence>
<dbReference type="PROSITE" id="PS00463">
    <property type="entry name" value="ZN2_CY6_FUNGAL_1"/>
    <property type="match status" value="1"/>
</dbReference>
<feature type="region of interest" description="Disordered" evidence="8">
    <location>
        <begin position="889"/>
        <end position="929"/>
    </location>
</feature>
<reference evidence="11 12" key="3">
    <citation type="journal article" date="2017" name="G3 (Bethesda)">
        <title>Comparative analysis highlights variable genome content of wheat rusts and divergence of the mating loci.</title>
        <authorList>
            <person name="Cuomo C.A."/>
            <person name="Bakkeren G."/>
            <person name="Khalil H.B."/>
            <person name="Panwar V."/>
            <person name="Joly D."/>
            <person name="Linning R."/>
            <person name="Sakthikumar S."/>
            <person name="Song X."/>
            <person name="Adiconis X."/>
            <person name="Fan L."/>
            <person name="Goldberg J.M."/>
            <person name="Levin J.Z."/>
            <person name="Young S."/>
            <person name="Zeng Q."/>
            <person name="Anikster Y."/>
            <person name="Bruce M."/>
            <person name="Wang M."/>
            <person name="Yin C."/>
            <person name="McCallum B."/>
            <person name="Szabo L.J."/>
            <person name="Hulbert S."/>
            <person name="Chen X."/>
            <person name="Fellers J.P."/>
        </authorList>
    </citation>
    <scope>NUCLEOTIDE SEQUENCE</scope>
    <source>
        <strain evidence="12">Isolate 1-1 / race 1 (BBBD)</strain>
        <strain evidence="11">isolate 1-1 / race 1 (BBBD)</strain>
    </source>
</reference>
<dbReference type="VEuPathDB" id="FungiDB:PTTG_12487"/>
<dbReference type="Pfam" id="PF04082">
    <property type="entry name" value="Fungal_trans"/>
    <property type="match status" value="1"/>
</dbReference>
<comment type="subcellular location">
    <subcellularLocation>
        <location evidence="1">Nucleus</location>
    </subcellularLocation>
</comment>
<dbReference type="PROSITE" id="PS50048">
    <property type="entry name" value="ZN2_CY6_FUNGAL_2"/>
    <property type="match status" value="1"/>
</dbReference>
<dbReference type="InterPro" id="IPR001138">
    <property type="entry name" value="Zn2Cys6_DnaBD"/>
</dbReference>
<reference evidence="10" key="2">
    <citation type="submission" date="2016-05" db="EMBL/GenBank/DDBJ databases">
        <title>Comparative analysis highlights variable genome content of wheat rusts and divergence of the mating loci.</title>
        <authorList>
            <person name="Cuomo C.A."/>
            <person name="Bakkeren G."/>
            <person name="Szabo L."/>
            <person name="Khalil H."/>
            <person name="Joly D."/>
            <person name="Goldberg J."/>
            <person name="Young S."/>
            <person name="Zeng Q."/>
            <person name="Fellers J."/>
        </authorList>
    </citation>
    <scope>NUCLEOTIDE SEQUENCE [LARGE SCALE GENOMIC DNA]</scope>
    <source>
        <strain evidence="10">1-1 BBBD Race 1</strain>
    </source>
</reference>
<protein>
    <submittedName>
        <fullName evidence="11">Zn(2)-C6 fungal-type domain-containing protein</fullName>
    </submittedName>
</protein>
<dbReference type="GO" id="GO:0008270">
    <property type="term" value="F:zinc ion binding"/>
    <property type="evidence" value="ECO:0007669"/>
    <property type="project" value="InterPro"/>
</dbReference>
<accession>A0A180GPC0</accession>
<dbReference type="EMBL" id="ADAS02000041">
    <property type="protein sequence ID" value="OAV94298.1"/>
    <property type="molecule type" value="Genomic_DNA"/>
</dbReference>
<dbReference type="GO" id="GO:0000981">
    <property type="term" value="F:DNA-binding transcription factor activity, RNA polymerase II-specific"/>
    <property type="evidence" value="ECO:0007669"/>
    <property type="project" value="InterPro"/>
</dbReference>
<evidence type="ECO:0000256" key="8">
    <source>
        <dbReference type="SAM" id="MobiDB-lite"/>
    </source>
</evidence>
<dbReference type="PANTHER" id="PTHR47782">
    <property type="entry name" value="ZN(II)2CYS6 TRANSCRIPTION FACTOR (EUROFUNG)-RELATED"/>
    <property type="match status" value="1"/>
</dbReference>
<keyword evidence="2" id="KW-0479">Metal-binding</keyword>
<dbReference type="InterPro" id="IPR052202">
    <property type="entry name" value="Yeast_MetPath_Reg"/>
</dbReference>
<evidence type="ECO:0000256" key="2">
    <source>
        <dbReference type="ARBA" id="ARBA00022723"/>
    </source>
</evidence>
<sequence length="1163" mass="130624">MSGRLLFSQESPPGAKKRKRATNACLRCRLKKQRCDGISEPCGNCAKNNSECVFPDEIMGERFLRQHIANLEARVRELSSALKEIAPDHSVLQTTDAEVLSEQDLVDGFGFLSLTSGAEPLYVGGSSGASWGRIFSSALCNQTGEYFFFSESLIPPKTSPDSLSSDESLGSKLNSSYESSAPAVIDSSNFHANFLKMKSGFIFPPLPQDERLSDEIFATVFTTIQARHCFMNFVVLKKWYNERDKYCAAGQPLVADGPRTAAFFLWLTYALGLRLWEMRGRVIPGLPSHEYYFQAALQYYDHVSSNTTTIQALLFLAMYSFRSTKGLSTWHLTGLAMRTALELGLHRKTPKAQQLSVFHEETKKRIWWSVYALERNIAFQLGRPIAIREEEIDSELPLDIDCHITDNEQILARRVAIDKKLSETGTTLEINPYPLGWTTMTPSLHHLRLMRILTKIKEKIYHPRAAQETIEQRNANLESLASELDQWRALIPAKNPLNRSARNLFGLNLETHSEFQPETENGWDSGGIPFYTGEWFELQYHNAIQSLMIPSALTASPGSPYLHRAAHAAMAACGLQRKRLQKDYVAPLAVYSLHKLFMSGVFMLFALDKDPSLSITTEDACTKSTAGHSGLQEQDISPERHFASPNGISPQVFRQVKHCQEALSIYATHYPQAKPYAQCFENMSNMWLRRADRRDNRRDLSVQRHSSPERISENVLDANPALITRSLEDRFNPSYPPTLWKDDLNLPGRMRSNFEGSVSLGCDANLQVQSGSPPYHLLSLGPVEPNCEPFQLLNSEWERYELQKPWMLGRIQGERPNDFIRDISEQPGPNFSPSNQPYPSDLRNSTATFTDSVRSFLPENTIAHESQVVYNFQDHQGKISEYSPGNDAFNDETFQNSSSSNTEAQNLEVPRRYPLNSGVSPSFNNEQYSTKVPEEVQGNLRKQSFTSQQTFFGEEIKSTADSNIDGFPSFLANRQNHISKLAGEPCASSDTLDGGLPSDIYDTSQRSRLSSNSWLGEAFEFTRNTNDLSLLGRAQVPEVNLGSSKPTEVQVQNDEYSSPLSMILSEDLVQKKALVTDHRRSTLDSSDQQDLQNCIKILLAGKGDYSKLANNQYSKLLGDLMSSDQVNSVEMMGTGSSKLCVHSETNDGQFFQGSINDFNYHLG</sequence>
<evidence type="ECO:0000256" key="3">
    <source>
        <dbReference type="ARBA" id="ARBA00022833"/>
    </source>
</evidence>
<dbReference type="SMART" id="SM00906">
    <property type="entry name" value="Fungal_trans"/>
    <property type="match status" value="1"/>
</dbReference>
<dbReference type="PANTHER" id="PTHR47782:SF12">
    <property type="entry name" value="ZN(II)2CYS6 TRANSCRIPTION FACTOR (EUROFUNG)"/>
    <property type="match status" value="1"/>
</dbReference>
<keyword evidence="3" id="KW-0862">Zinc</keyword>
<dbReference type="CDD" id="cd00067">
    <property type="entry name" value="GAL4"/>
    <property type="match status" value="1"/>
</dbReference>
<evidence type="ECO:0000259" key="9">
    <source>
        <dbReference type="PROSITE" id="PS50048"/>
    </source>
</evidence>
<dbReference type="GO" id="GO:0006351">
    <property type="term" value="P:DNA-templated transcription"/>
    <property type="evidence" value="ECO:0007669"/>
    <property type="project" value="InterPro"/>
</dbReference>
<name>A0A180GPC0_PUCT1</name>
<reference evidence="11" key="4">
    <citation type="submission" date="2025-05" db="UniProtKB">
        <authorList>
            <consortium name="EnsemblFungi"/>
        </authorList>
    </citation>
    <scope>IDENTIFICATION</scope>
    <source>
        <strain evidence="11">isolate 1-1 / race 1 (BBBD)</strain>
    </source>
</reference>
<dbReference type="GO" id="GO:0045944">
    <property type="term" value="P:positive regulation of transcription by RNA polymerase II"/>
    <property type="evidence" value="ECO:0007669"/>
    <property type="project" value="TreeGrafter"/>
</dbReference>
<dbReference type="GO" id="GO:0005634">
    <property type="term" value="C:nucleus"/>
    <property type="evidence" value="ECO:0007669"/>
    <property type="project" value="UniProtKB-SubCell"/>
</dbReference>
<dbReference type="InterPro" id="IPR007219">
    <property type="entry name" value="XnlR_reg_dom"/>
</dbReference>
<gene>
    <name evidence="10" type="ORF">PTTG_12487</name>
</gene>
<keyword evidence="7" id="KW-0539">Nucleus</keyword>
<keyword evidence="5" id="KW-0238">DNA-binding</keyword>
<organism evidence="10">
    <name type="scientific">Puccinia triticina (isolate 1-1 / race 1 (BBBD))</name>
    <name type="common">Brown leaf rust fungus</name>
    <dbReference type="NCBI Taxonomy" id="630390"/>
    <lineage>
        <taxon>Eukaryota</taxon>
        <taxon>Fungi</taxon>
        <taxon>Dikarya</taxon>
        <taxon>Basidiomycota</taxon>
        <taxon>Pucciniomycotina</taxon>
        <taxon>Pucciniomycetes</taxon>
        <taxon>Pucciniales</taxon>
        <taxon>Pucciniaceae</taxon>
        <taxon>Puccinia</taxon>
    </lineage>
</organism>
<dbReference type="EnsemblFungi" id="PTTG_12487-t43_1">
    <property type="protein sequence ID" value="PTTG_12487-t43_1-p1"/>
    <property type="gene ID" value="PTTG_12487"/>
</dbReference>
<evidence type="ECO:0000256" key="7">
    <source>
        <dbReference type="ARBA" id="ARBA00023242"/>
    </source>
</evidence>
<evidence type="ECO:0000256" key="5">
    <source>
        <dbReference type="ARBA" id="ARBA00023125"/>
    </source>
</evidence>
<dbReference type="GO" id="GO:0043565">
    <property type="term" value="F:sequence-specific DNA binding"/>
    <property type="evidence" value="ECO:0007669"/>
    <property type="project" value="TreeGrafter"/>
</dbReference>
<feature type="compositionally biased region" description="Polar residues" evidence="8">
    <location>
        <begin position="917"/>
        <end position="929"/>
    </location>
</feature>
<proteinExistence type="predicted"/>
<dbReference type="AlphaFoldDB" id="A0A180GPC0"/>
<evidence type="ECO:0000256" key="6">
    <source>
        <dbReference type="ARBA" id="ARBA00023163"/>
    </source>
</evidence>
<keyword evidence="4" id="KW-0805">Transcription regulation</keyword>
<reference evidence="10" key="1">
    <citation type="submission" date="2009-11" db="EMBL/GenBank/DDBJ databases">
        <authorList>
            <consortium name="The Broad Institute Genome Sequencing Platform"/>
            <person name="Ward D."/>
            <person name="Feldgarden M."/>
            <person name="Earl A."/>
            <person name="Young S.K."/>
            <person name="Zeng Q."/>
            <person name="Koehrsen M."/>
            <person name="Alvarado L."/>
            <person name="Berlin A."/>
            <person name="Bochicchio J."/>
            <person name="Borenstein D."/>
            <person name="Chapman S.B."/>
            <person name="Chen Z."/>
            <person name="Engels R."/>
            <person name="Freedman E."/>
            <person name="Gellesch M."/>
            <person name="Goldberg J."/>
            <person name="Griggs A."/>
            <person name="Gujja S."/>
            <person name="Heilman E."/>
            <person name="Heiman D."/>
            <person name="Hepburn T."/>
            <person name="Howarth C."/>
            <person name="Jen D."/>
            <person name="Larson L."/>
            <person name="Lewis B."/>
            <person name="Mehta T."/>
            <person name="Park D."/>
            <person name="Pearson M."/>
            <person name="Roberts A."/>
            <person name="Saif S."/>
            <person name="Shea T."/>
            <person name="Shenoy N."/>
            <person name="Sisk P."/>
            <person name="Stolte C."/>
            <person name="Sykes S."/>
            <person name="Thomson T."/>
            <person name="Walk T."/>
            <person name="White J."/>
            <person name="Yandava C."/>
            <person name="Izard J."/>
            <person name="Baranova O.V."/>
            <person name="Blanton J.M."/>
            <person name="Tanner A.C."/>
            <person name="Dewhirst F.E."/>
            <person name="Haas B."/>
            <person name="Nusbaum C."/>
            <person name="Birren B."/>
        </authorList>
    </citation>
    <scope>NUCLEOTIDE SEQUENCE [LARGE SCALE GENOMIC DNA]</scope>
    <source>
        <strain evidence="10">1-1 BBBD Race 1</strain>
    </source>
</reference>
<feature type="compositionally biased region" description="Polar residues" evidence="8">
    <location>
        <begin position="892"/>
        <end position="905"/>
    </location>
</feature>
<evidence type="ECO:0000313" key="11">
    <source>
        <dbReference type="EnsemblFungi" id="PTTG_12487-t43_1-p1"/>
    </source>
</evidence>
<evidence type="ECO:0000313" key="12">
    <source>
        <dbReference type="Proteomes" id="UP000005240"/>
    </source>
</evidence>
<dbReference type="Proteomes" id="UP000005240">
    <property type="component" value="Unassembled WGS sequence"/>
</dbReference>